<dbReference type="Gene3D" id="3.40.390.10">
    <property type="entry name" value="Collagenase (Catalytic Domain)"/>
    <property type="match status" value="1"/>
</dbReference>
<name>A0AA85G2L7_9TREM</name>
<evidence type="ECO:0000256" key="2">
    <source>
        <dbReference type="ARBA" id="ARBA00022692"/>
    </source>
</evidence>
<dbReference type="PANTHER" id="PTHR11905">
    <property type="entry name" value="ADAM A DISINTEGRIN AND METALLOPROTEASE DOMAIN"/>
    <property type="match status" value="1"/>
</dbReference>
<dbReference type="Gene3D" id="4.10.70.10">
    <property type="entry name" value="Disintegrin domain"/>
    <property type="match status" value="1"/>
</dbReference>
<feature type="transmembrane region" description="Helical" evidence="5">
    <location>
        <begin position="623"/>
        <end position="646"/>
    </location>
</feature>
<dbReference type="AlphaFoldDB" id="A0AA85G2L7"/>
<keyword evidence="3 5" id="KW-1133">Transmembrane helix</keyword>
<dbReference type="Pfam" id="PF08516">
    <property type="entry name" value="ADAM_CR"/>
    <property type="match status" value="1"/>
</dbReference>
<evidence type="ECO:0000256" key="4">
    <source>
        <dbReference type="ARBA" id="ARBA00023136"/>
    </source>
</evidence>
<dbReference type="PROSITE" id="PS01186">
    <property type="entry name" value="EGF_2"/>
    <property type="match status" value="1"/>
</dbReference>
<dbReference type="GO" id="GO:0016020">
    <property type="term" value="C:membrane"/>
    <property type="evidence" value="ECO:0007669"/>
    <property type="project" value="UniProtKB-SubCell"/>
</dbReference>
<dbReference type="SMART" id="SM00050">
    <property type="entry name" value="DISIN"/>
    <property type="match status" value="1"/>
</dbReference>
<reference evidence="7" key="1">
    <citation type="submission" date="2022-06" db="EMBL/GenBank/DDBJ databases">
        <authorList>
            <person name="Berger JAMES D."/>
            <person name="Berger JAMES D."/>
        </authorList>
    </citation>
    <scope>NUCLEOTIDE SEQUENCE [LARGE SCALE GENOMIC DNA]</scope>
</reference>
<evidence type="ECO:0000256" key="5">
    <source>
        <dbReference type="SAM" id="Phobius"/>
    </source>
</evidence>
<dbReference type="Pfam" id="PF00200">
    <property type="entry name" value="Disintegrin"/>
    <property type="match status" value="1"/>
</dbReference>
<dbReference type="GO" id="GO:0004222">
    <property type="term" value="F:metalloendopeptidase activity"/>
    <property type="evidence" value="ECO:0007669"/>
    <property type="project" value="InterPro"/>
</dbReference>
<evidence type="ECO:0000313" key="7">
    <source>
        <dbReference type="Proteomes" id="UP000050792"/>
    </source>
</evidence>
<dbReference type="SUPFAM" id="SSF55486">
    <property type="entry name" value="Metalloproteases ('zincins'), catalytic domain"/>
    <property type="match status" value="1"/>
</dbReference>
<dbReference type="InterPro" id="IPR000742">
    <property type="entry name" value="EGF"/>
</dbReference>
<feature type="domain" description="EGF-like" evidence="6">
    <location>
        <begin position="588"/>
        <end position="599"/>
    </location>
</feature>
<keyword evidence="4 5" id="KW-0472">Membrane</keyword>
<organism evidence="7 8">
    <name type="scientific">Schistosoma rodhaini</name>
    <dbReference type="NCBI Taxonomy" id="6188"/>
    <lineage>
        <taxon>Eukaryota</taxon>
        <taxon>Metazoa</taxon>
        <taxon>Spiralia</taxon>
        <taxon>Lophotrochozoa</taxon>
        <taxon>Platyhelminthes</taxon>
        <taxon>Trematoda</taxon>
        <taxon>Digenea</taxon>
        <taxon>Strigeidida</taxon>
        <taxon>Schistosomatoidea</taxon>
        <taxon>Schistosomatidae</taxon>
        <taxon>Schistosoma</taxon>
    </lineage>
</organism>
<keyword evidence="7" id="KW-1185">Reference proteome</keyword>
<dbReference type="InterPro" id="IPR006586">
    <property type="entry name" value="ADAM_Cys-rich"/>
</dbReference>
<sequence>MDCGNKLIIILHDERFSFDSNNSMAAEFRGRYHQLVSRINMIIALVNELFAPFNIVIVIVRLEIWEQDRVSLKVEEHHLLTALAQFKRMHANVRHDCLHALLGTKEQGSRTRGKANHMTMCIYSRCVGYSRVSPTFDIIETARTIAHELGHNFGLRHDTEECECQGCIMATGVEFGTTVMKWSPCSKRDLPGLLKHGMGVCLNDLPASGSVTVNSFVPNSKTSTHKKNNNDNNNSIPSVVHIYDWQSEAKRIPVSRVLTIRQHHSVSSVEKYSNGLCGNGVLDPGEECDCGTQTSCPKKWQACCDPVRCRLRGNSQCAGGPCCDIIKKDSLENLNQSASFYCKLKSSGTICRNESGTCDLPEYCDGRSQWCPADVYKIDGQLCYTDEGRRAHCIRGGCREADGWCRVLWGKTARLADKHCFYENEVKSRKSNVDSVANCGVHRPLSKNRWEDVKTWTGIACETWHDTSCGRLWCHHQNEKAMLLGWIQSQTRVIHSSGRSCSALVYDPVWPASDPATWDVNNLVQINANGAGVGLYSANTQDAGMVPDGTPCSRGFCYNGSCKSVDIVRPLYSCYCNGHGICNNLGHCHCSPGYKPPYCEEDGNGGSVDSGPPPISRIRDNTLLVVICILFFVILPLIGFGVYYLFIRSGRCLLSTSKEFIYTSSGLRKPFDKNCTECFCQLFSSLASFTELFTRSIRTTVIDGSSTVIVSNMTKSKIQNKVIDSKNRTPYLHSQPPIQKSHRIKNSSTVKPMVTAISHPTVNYQTVLTDQLNQKQSALNQCPRREQLPTSVESKQLAHKTPCSLVHQQKIARSQKTNVSEQVRKEKFQL</sequence>
<reference evidence="8" key="2">
    <citation type="submission" date="2023-11" db="UniProtKB">
        <authorList>
            <consortium name="WormBaseParasite"/>
        </authorList>
    </citation>
    <scope>IDENTIFICATION</scope>
</reference>
<proteinExistence type="predicted"/>
<dbReference type="SUPFAM" id="SSF57552">
    <property type="entry name" value="Blood coagulation inhibitor (disintegrin)"/>
    <property type="match status" value="1"/>
</dbReference>
<dbReference type="InterPro" id="IPR001590">
    <property type="entry name" value="Peptidase_M12B"/>
</dbReference>
<dbReference type="Proteomes" id="UP000050792">
    <property type="component" value="Unassembled WGS sequence"/>
</dbReference>
<dbReference type="InterPro" id="IPR024079">
    <property type="entry name" value="MetalloPept_cat_dom_sf"/>
</dbReference>
<protein>
    <recommendedName>
        <fullName evidence="6">EGF-like domain-containing protein</fullName>
    </recommendedName>
</protein>
<evidence type="ECO:0000256" key="1">
    <source>
        <dbReference type="ARBA" id="ARBA00004167"/>
    </source>
</evidence>
<dbReference type="SMART" id="SM00608">
    <property type="entry name" value="ACR"/>
    <property type="match status" value="1"/>
</dbReference>
<dbReference type="InterPro" id="IPR001762">
    <property type="entry name" value="Disintegrin_dom"/>
</dbReference>
<dbReference type="WBParaSite" id="SRDH1_74520.27">
    <property type="protein sequence ID" value="SRDH1_74520.27"/>
    <property type="gene ID" value="SRDH1_74520"/>
</dbReference>
<dbReference type="PANTHER" id="PTHR11905:SF159">
    <property type="entry name" value="ADAM METALLOPROTEASE"/>
    <property type="match status" value="1"/>
</dbReference>
<comment type="subcellular location">
    <subcellularLocation>
        <location evidence="1">Membrane</location>
        <topology evidence="1">Single-pass membrane protein</topology>
    </subcellularLocation>
</comment>
<dbReference type="InterPro" id="IPR036436">
    <property type="entry name" value="Disintegrin_dom_sf"/>
</dbReference>
<evidence type="ECO:0000259" key="6">
    <source>
        <dbReference type="PROSITE" id="PS01186"/>
    </source>
</evidence>
<dbReference type="GO" id="GO:0006509">
    <property type="term" value="P:membrane protein ectodomain proteolysis"/>
    <property type="evidence" value="ECO:0007669"/>
    <property type="project" value="TreeGrafter"/>
</dbReference>
<accession>A0AA85G2L7</accession>
<dbReference type="Pfam" id="PF01421">
    <property type="entry name" value="Reprolysin"/>
    <property type="match status" value="1"/>
</dbReference>
<evidence type="ECO:0000256" key="3">
    <source>
        <dbReference type="ARBA" id="ARBA00022989"/>
    </source>
</evidence>
<keyword evidence="2 5" id="KW-0812">Transmembrane</keyword>
<evidence type="ECO:0000313" key="8">
    <source>
        <dbReference type="WBParaSite" id="SRDH1_74520.27"/>
    </source>
</evidence>